<sequence>MTNESAPCRVITPQEARQRLGAEMTEQATLAMLIDELPSHAISGKERTEGYSINGIGTAMPEEYQDLDAMRLDTLRRNLCVAVGRTEDENWKVVIGAPNLAAGSFRLHVTHRMETVDDEGDIAFREETYALHYRAMRFDERAFLDTFPEASQYQPRKAGERAKASQPPVAFEAVVEWVRASPEQNSKIAWKQYKVAMGEACPKRDIFEQAWKVARPDARRGRPRKASAE</sequence>
<comment type="caution">
    <text evidence="1">The sequence shown here is derived from an EMBL/GenBank/DDBJ whole genome shotgun (WGS) entry which is preliminary data.</text>
</comment>
<organism evidence="1 2">
    <name type="scientific">Novosphingobium pituita</name>
    <dbReference type="NCBI Taxonomy" id="3056842"/>
    <lineage>
        <taxon>Bacteria</taxon>
        <taxon>Pseudomonadati</taxon>
        <taxon>Pseudomonadota</taxon>
        <taxon>Alphaproteobacteria</taxon>
        <taxon>Sphingomonadales</taxon>
        <taxon>Sphingomonadaceae</taxon>
        <taxon>Novosphingobium</taxon>
    </lineage>
</organism>
<keyword evidence="2" id="KW-1185">Reference proteome</keyword>
<dbReference type="EMBL" id="BTFW01000001">
    <property type="protein sequence ID" value="GMM62380.1"/>
    <property type="molecule type" value="Genomic_DNA"/>
</dbReference>
<evidence type="ECO:0000313" key="1">
    <source>
        <dbReference type="EMBL" id="GMM62380.1"/>
    </source>
</evidence>
<reference evidence="1 2" key="1">
    <citation type="submission" date="2023-06" db="EMBL/GenBank/DDBJ databases">
        <title>Draft genome sequence of Novosphingobium sp. strain IK01.</title>
        <authorList>
            <person name="Hatamoto M."/>
            <person name="Ikarashi T."/>
            <person name="Yamaguchi T."/>
        </authorList>
    </citation>
    <scope>NUCLEOTIDE SEQUENCE [LARGE SCALE GENOMIC DNA]</scope>
    <source>
        <strain evidence="1 2">IK01</strain>
    </source>
</reference>
<dbReference type="Proteomes" id="UP001187221">
    <property type="component" value="Unassembled WGS sequence"/>
</dbReference>
<proteinExistence type="predicted"/>
<accession>A0ABQ6PAW4</accession>
<gene>
    <name evidence="1" type="ORF">NUTIK01_31570</name>
</gene>
<name>A0ABQ6PAW4_9SPHN</name>
<evidence type="ECO:0000313" key="2">
    <source>
        <dbReference type="Proteomes" id="UP001187221"/>
    </source>
</evidence>
<protein>
    <submittedName>
        <fullName evidence="1">Uncharacterized protein</fullName>
    </submittedName>
</protein>